<sequence>MRYERLRPPIVRLPPKTGLDKILSQTATISLILLGLLGLNALLYFGEAVLSPVALALVVGLMFGPFADRLERLGLPPPLSAAVVVLTFLILLMFFITGFAVPLSDWVNRLPLIWQRVQSIIADWQGVMDSVSSLGAQLKDLTGAETKMEVTVDDTNAAAEIAFLAPGIIGGVLIFLASLYFYLSSRHAIRAAVLRLCMTRRLRWRMAHIFRDAETLVSRYLISITIINVGLGVLVSMAMFALGVPSPFLWGLLAASLNYIIYIGPALMALILLAVGLATYSTMPAMFYPMLTYLLLNFVEAQFITPSVLGRQLTISPFIVFLTVIYWLWMWGPIGGFVAVPLLLVVAVTINHILPLMPLSGVEGAAPKPKRSFKLRR</sequence>
<organism evidence="7 8">
    <name type="scientific">Pseudohoeflea coraliihabitans</name>
    <dbReference type="NCBI Taxonomy" id="2860393"/>
    <lineage>
        <taxon>Bacteria</taxon>
        <taxon>Pseudomonadati</taxon>
        <taxon>Pseudomonadota</taxon>
        <taxon>Alphaproteobacteria</taxon>
        <taxon>Hyphomicrobiales</taxon>
        <taxon>Rhizobiaceae</taxon>
        <taxon>Pseudohoeflea</taxon>
    </lineage>
</organism>
<name>A0ABS6WNC2_9HYPH</name>
<feature type="transmembrane region" description="Helical" evidence="6">
    <location>
        <begin position="285"/>
        <end position="304"/>
    </location>
</feature>
<comment type="similarity">
    <text evidence="2">Belongs to the autoinducer-2 exporter (AI-2E) (TC 2.A.86) family.</text>
</comment>
<dbReference type="Pfam" id="PF01594">
    <property type="entry name" value="AI-2E_transport"/>
    <property type="match status" value="1"/>
</dbReference>
<dbReference type="RefSeq" id="WP_219201207.1">
    <property type="nucleotide sequence ID" value="NZ_JAHWQX010000002.1"/>
</dbReference>
<evidence type="ECO:0000256" key="4">
    <source>
        <dbReference type="ARBA" id="ARBA00022989"/>
    </source>
</evidence>
<dbReference type="PANTHER" id="PTHR21716">
    <property type="entry name" value="TRANSMEMBRANE PROTEIN"/>
    <property type="match status" value="1"/>
</dbReference>
<feature type="transmembrane region" description="Helical" evidence="6">
    <location>
        <begin position="49"/>
        <end position="67"/>
    </location>
</feature>
<keyword evidence="3 6" id="KW-0812">Transmembrane</keyword>
<reference evidence="7" key="1">
    <citation type="submission" date="2021-07" db="EMBL/GenBank/DDBJ databases">
        <title>Pseudohoeflea marina sp. nov. a polyhydroxyalcanoate-producing bacterium.</title>
        <authorList>
            <person name="Zheng W."/>
            <person name="Yu S."/>
            <person name="Huang Y."/>
        </authorList>
    </citation>
    <scope>NUCLEOTIDE SEQUENCE</scope>
    <source>
        <strain evidence="7">DP4N28-3</strain>
    </source>
</reference>
<feature type="transmembrane region" description="Helical" evidence="6">
    <location>
        <begin position="220"/>
        <end position="242"/>
    </location>
</feature>
<keyword evidence="5 6" id="KW-0472">Membrane</keyword>
<keyword evidence="8" id="KW-1185">Reference proteome</keyword>
<feature type="transmembrane region" description="Helical" evidence="6">
    <location>
        <begin position="161"/>
        <end position="183"/>
    </location>
</feature>
<evidence type="ECO:0000313" key="8">
    <source>
        <dbReference type="Proteomes" id="UP001430804"/>
    </source>
</evidence>
<evidence type="ECO:0000256" key="3">
    <source>
        <dbReference type="ARBA" id="ARBA00022692"/>
    </source>
</evidence>
<feature type="transmembrane region" description="Helical" evidence="6">
    <location>
        <begin position="248"/>
        <end position="273"/>
    </location>
</feature>
<dbReference type="EMBL" id="JAHWQX010000002">
    <property type="protein sequence ID" value="MBW3097280.1"/>
    <property type="molecule type" value="Genomic_DNA"/>
</dbReference>
<proteinExistence type="inferred from homology"/>
<evidence type="ECO:0000313" key="7">
    <source>
        <dbReference type="EMBL" id="MBW3097280.1"/>
    </source>
</evidence>
<gene>
    <name evidence="7" type="ORF">KY465_08305</name>
</gene>
<keyword evidence="4 6" id="KW-1133">Transmembrane helix</keyword>
<dbReference type="Proteomes" id="UP001430804">
    <property type="component" value="Unassembled WGS sequence"/>
</dbReference>
<evidence type="ECO:0000256" key="1">
    <source>
        <dbReference type="ARBA" id="ARBA00004141"/>
    </source>
</evidence>
<protein>
    <submittedName>
        <fullName evidence="7">AI-2E family transporter</fullName>
    </submittedName>
</protein>
<evidence type="ECO:0000256" key="5">
    <source>
        <dbReference type="ARBA" id="ARBA00023136"/>
    </source>
</evidence>
<comment type="caution">
    <text evidence="7">The sequence shown here is derived from an EMBL/GenBank/DDBJ whole genome shotgun (WGS) entry which is preliminary data.</text>
</comment>
<feature type="transmembrane region" description="Helical" evidence="6">
    <location>
        <begin position="79"/>
        <end position="101"/>
    </location>
</feature>
<feature type="transmembrane region" description="Helical" evidence="6">
    <location>
        <begin position="21"/>
        <end position="43"/>
    </location>
</feature>
<accession>A0ABS6WNC2</accession>
<feature type="transmembrane region" description="Helical" evidence="6">
    <location>
        <begin position="336"/>
        <end position="354"/>
    </location>
</feature>
<dbReference type="PANTHER" id="PTHR21716:SF16">
    <property type="entry name" value="BLL1467 PROTEIN"/>
    <property type="match status" value="1"/>
</dbReference>
<evidence type="ECO:0000256" key="2">
    <source>
        <dbReference type="ARBA" id="ARBA00009773"/>
    </source>
</evidence>
<comment type="subcellular location">
    <subcellularLocation>
        <location evidence="1">Membrane</location>
        <topology evidence="1">Multi-pass membrane protein</topology>
    </subcellularLocation>
</comment>
<evidence type="ECO:0000256" key="6">
    <source>
        <dbReference type="SAM" id="Phobius"/>
    </source>
</evidence>
<dbReference type="InterPro" id="IPR002549">
    <property type="entry name" value="AI-2E-like"/>
</dbReference>